<dbReference type="OrthoDB" id="3945550at2759"/>
<protein>
    <recommendedName>
        <fullName evidence="3">F-box domain-containing protein</fullName>
    </recommendedName>
</protein>
<dbReference type="SUPFAM" id="SSF52047">
    <property type="entry name" value="RNI-like"/>
    <property type="match status" value="1"/>
</dbReference>
<evidence type="ECO:0008006" key="3">
    <source>
        <dbReference type="Google" id="ProtNLM"/>
    </source>
</evidence>
<dbReference type="InterPro" id="IPR032675">
    <property type="entry name" value="LRR_dom_sf"/>
</dbReference>
<organism evidence="1 2">
    <name type="scientific">Aspergillus sclerotioniger CBS 115572</name>
    <dbReference type="NCBI Taxonomy" id="1450535"/>
    <lineage>
        <taxon>Eukaryota</taxon>
        <taxon>Fungi</taxon>
        <taxon>Dikarya</taxon>
        <taxon>Ascomycota</taxon>
        <taxon>Pezizomycotina</taxon>
        <taxon>Eurotiomycetes</taxon>
        <taxon>Eurotiomycetidae</taxon>
        <taxon>Eurotiales</taxon>
        <taxon>Aspergillaceae</taxon>
        <taxon>Aspergillus</taxon>
        <taxon>Aspergillus subgen. Circumdati</taxon>
    </lineage>
</organism>
<proteinExistence type="predicted"/>
<accession>A0A317W2M4</accession>
<dbReference type="RefSeq" id="XP_025465446.1">
    <property type="nucleotide sequence ID" value="XM_025609289.1"/>
</dbReference>
<reference evidence="1 2" key="1">
    <citation type="submission" date="2016-12" db="EMBL/GenBank/DDBJ databases">
        <title>The genomes of Aspergillus section Nigri reveals drivers in fungal speciation.</title>
        <authorList>
            <consortium name="DOE Joint Genome Institute"/>
            <person name="Vesth T.C."/>
            <person name="Nybo J."/>
            <person name="Theobald S."/>
            <person name="Brandl J."/>
            <person name="Frisvad J.C."/>
            <person name="Nielsen K.F."/>
            <person name="Lyhne E.K."/>
            <person name="Kogle M.E."/>
            <person name="Kuo A."/>
            <person name="Riley R."/>
            <person name="Clum A."/>
            <person name="Nolan M."/>
            <person name="Lipzen A."/>
            <person name="Salamov A."/>
            <person name="Henrissat B."/>
            <person name="Wiebenga A."/>
            <person name="De Vries R.P."/>
            <person name="Grigoriev I.V."/>
            <person name="Mortensen U.H."/>
            <person name="Andersen M.R."/>
            <person name="Baker S.E."/>
        </authorList>
    </citation>
    <scope>NUCLEOTIDE SEQUENCE [LARGE SCALE GENOMIC DNA]</scope>
    <source>
        <strain evidence="1 2">CBS 115572</strain>
    </source>
</reference>
<dbReference type="AlphaFoldDB" id="A0A317W2M4"/>
<dbReference type="Gene3D" id="3.80.10.10">
    <property type="entry name" value="Ribonuclease Inhibitor"/>
    <property type="match status" value="1"/>
</dbReference>
<gene>
    <name evidence="1" type="ORF">BO94DRAFT_496394</name>
</gene>
<comment type="caution">
    <text evidence="1">The sequence shown here is derived from an EMBL/GenBank/DDBJ whole genome shotgun (WGS) entry which is preliminary data.</text>
</comment>
<dbReference type="InterPro" id="IPR036047">
    <property type="entry name" value="F-box-like_dom_sf"/>
</dbReference>
<dbReference type="STRING" id="1450535.A0A317W2M4"/>
<dbReference type="Proteomes" id="UP000246702">
    <property type="component" value="Unassembled WGS sequence"/>
</dbReference>
<dbReference type="GeneID" id="37111432"/>
<dbReference type="SUPFAM" id="SSF81383">
    <property type="entry name" value="F-box domain"/>
    <property type="match status" value="1"/>
</dbReference>
<keyword evidence="2" id="KW-1185">Reference proteome</keyword>
<dbReference type="EMBL" id="MSFK01000021">
    <property type="protein sequence ID" value="PWY80844.1"/>
    <property type="molecule type" value="Genomic_DNA"/>
</dbReference>
<name>A0A317W2M4_9EURO</name>
<sequence length="562" mass="64318">MLTQYHLTLDVWRLIFDLLAIRDLKNFCLVSQAFNLIATPLLYRSIHLIEWQDPCPVRRPRFKEYDEEQPPLKGHALLLSRLGDDRNDALRALVQEVNISYPAGSFSQDSVHRLQTDDYLIKLIARLPNLRRITLAIPKLQSDLLAHTICNHPAKPELLLLRQSGESETCTFADQTLPCVSTLSANVNPYIKPKDPTRRLLTIQQLFFNCPNLRSFSLEVSGIYGGCVILAPRHDRVTSFQLTGEETFPPLQHLSFDGYCIGDQEWEYWRDGVQWERLSSLAVGPDTTTGVLGRLAGYATRLTTLKVSAWAGDSFPDMAGLDELLLSFNSLETLELKGHRCSIEAIANHRNLSTLCLHEDELAHSQAQRRAPTAQELEHLDLHCPNLKSLKVCVNRGENQWPDYILHHLAKGFKNLRDLSIHFELGLADIKNPIKPTINYKSVQALGDNFFEQRKQSGIEVSQLFTLTLWTGKYFRRYPQWQPSFSKFEDRYTATYKLRLHCDKVIVRHLQKERLDSIWRGEINVSKYDHKFLCDNLEAAVEGPKDDDRSFGYGFGFGALSV</sequence>
<evidence type="ECO:0000313" key="2">
    <source>
        <dbReference type="Proteomes" id="UP000246702"/>
    </source>
</evidence>
<evidence type="ECO:0000313" key="1">
    <source>
        <dbReference type="EMBL" id="PWY80844.1"/>
    </source>
</evidence>